<accession>A0ABY6D988</accession>
<dbReference type="InterPro" id="IPR006076">
    <property type="entry name" value="FAD-dep_OxRdtase"/>
</dbReference>
<dbReference type="EMBL" id="CP106738">
    <property type="protein sequence ID" value="UXX82709.1"/>
    <property type="molecule type" value="Genomic_DNA"/>
</dbReference>
<dbReference type="Gene3D" id="3.50.50.60">
    <property type="entry name" value="FAD/NAD(P)-binding domain"/>
    <property type="match status" value="1"/>
</dbReference>
<sequence length="442" mass="48641">MMALRWTDAAKPGTPYWWDALENPAPDDPLPESCDLLVIGAGYTGLSAAIAAHDCGARVAVVDADIPGRGASTRNGGMFGAHPRLGWDELRRRFDAATADNIFAEAPDALAWARALIADEAIICDLQQTGRIQLAWSASHFENQKRLARTIRDKSTVNVQIVDRADLSTEITTEQYFGGIVFPEHCGLHPAKYHAGLIAAARRRGIPITGHARVQQVERTDAGHIASTPKGKIKARKVVLATNGYTTKPFRWQIRRVFALPSYLIATEPLPADLIAHLVPGGRMMVETRARHSYFRISPDGTRLLYGGRAAMVDVDLQTAAERLHATMCEVWPELEQTRLSHVWTGNTGYSFTHMPHVGCHDGVHYAMGFSGSGTVMAPYLGAKAAWQALGDPRGETAYSNTAFAPSWLHPSSNPHFLQAANLWYRSYVDWSENRQGRKRAQ</sequence>
<dbReference type="PANTHER" id="PTHR13847">
    <property type="entry name" value="SARCOSINE DEHYDROGENASE-RELATED"/>
    <property type="match status" value="1"/>
</dbReference>
<evidence type="ECO:0000256" key="1">
    <source>
        <dbReference type="ARBA" id="ARBA00023002"/>
    </source>
</evidence>
<feature type="domain" description="FAD dependent oxidoreductase" evidence="2">
    <location>
        <begin position="35"/>
        <end position="385"/>
    </location>
</feature>
<dbReference type="RefSeq" id="WP_263047536.1">
    <property type="nucleotide sequence ID" value="NZ_CP106738.1"/>
</dbReference>
<dbReference type="Proteomes" id="UP001064087">
    <property type="component" value="Chromosome"/>
</dbReference>
<evidence type="ECO:0000313" key="3">
    <source>
        <dbReference type="EMBL" id="UXX82709.1"/>
    </source>
</evidence>
<dbReference type="Gene3D" id="3.30.9.10">
    <property type="entry name" value="D-Amino Acid Oxidase, subunit A, domain 2"/>
    <property type="match status" value="1"/>
</dbReference>
<reference evidence="3" key="1">
    <citation type="submission" date="2022-10" db="EMBL/GenBank/DDBJ databases">
        <title>Roseovarius pelagicus sp. nov., isolated from Arctic seawater.</title>
        <authorList>
            <person name="Hong Y.W."/>
            <person name="Hwang C.Y."/>
        </authorList>
    </citation>
    <scope>NUCLEOTIDE SEQUENCE</scope>
    <source>
        <strain evidence="3">HL-MP18</strain>
    </source>
</reference>
<keyword evidence="1" id="KW-0560">Oxidoreductase</keyword>
<keyword evidence="4" id="KW-1185">Reference proteome</keyword>
<dbReference type="PANTHER" id="PTHR13847:SF281">
    <property type="entry name" value="FAD DEPENDENT OXIDOREDUCTASE DOMAIN-CONTAINING PROTEIN"/>
    <property type="match status" value="1"/>
</dbReference>
<dbReference type="Pfam" id="PF01266">
    <property type="entry name" value="DAO"/>
    <property type="match status" value="1"/>
</dbReference>
<dbReference type="SUPFAM" id="SSF51905">
    <property type="entry name" value="FAD/NAD(P)-binding domain"/>
    <property type="match status" value="1"/>
</dbReference>
<protein>
    <submittedName>
        <fullName evidence="3">FAD-binding oxidoreductase</fullName>
    </submittedName>
</protein>
<name>A0ABY6D988_9RHOB</name>
<organism evidence="3 4">
    <name type="scientific">Roseovarius pelagicus</name>
    <dbReference type="NCBI Taxonomy" id="2980108"/>
    <lineage>
        <taxon>Bacteria</taxon>
        <taxon>Pseudomonadati</taxon>
        <taxon>Pseudomonadota</taxon>
        <taxon>Alphaproteobacteria</taxon>
        <taxon>Rhodobacterales</taxon>
        <taxon>Roseobacteraceae</taxon>
        <taxon>Roseovarius</taxon>
    </lineage>
</organism>
<dbReference type="InterPro" id="IPR036188">
    <property type="entry name" value="FAD/NAD-bd_sf"/>
</dbReference>
<evidence type="ECO:0000313" key="4">
    <source>
        <dbReference type="Proteomes" id="UP001064087"/>
    </source>
</evidence>
<gene>
    <name evidence="3" type="ORF">N7U68_16715</name>
</gene>
<evidence type="ECO:0000259" key="2">
    <source>
        <dbReference type="Pfam" id="PF01266"/>
    </source>
</evidence>
<proteinExistence type="predicted"/>